<evidence type="ECO:0000256" key="5">
    <source>
        <dbReference type="ARBA" id="ARBA00022833"/>
    </source>
</evidence>
<dbReference type="InterPro" id="IPR013083">
    <property type="entry name" value="Znf_RING/FYVE/PHD"/>
</dbReference>
<dbReference type="PROSITE" id="PS50082">
    <property type="entry name" value="WD_REPEATS_2"/>
    <property type="match status" value="2"/>
</dbReference>
<feature type="repeat" description="WD" evidence="7">
    <location>
        <begin position="651"/>
        <end position="680"/>
    </location>
</feature>
<dbReference type="PROSITE" id="PS50294">
    <property type="entry name" value="WD_REPEATS_REGION"/>
    <property type="match status" value="2"/>
</dbReference>
<dbReference type="GO" id="GO:0008270">
    <property type="term" value="F:zinc ion binding"/>
    <property type="evidence" value="ECO:0007669"/>
    <property type="project" value="UniProtKB-KW"/>
</dbReference>
<dbReference type="InterPro" id="IPR001680">
    <property type="entry name" value="WD40_rpt"/>
</dbReference>
<dbReference type="RefSeq" id="XP_039121326.1">
    <property type="nucleotide sequence ID" value="XM_039265392.1"/>
</dbReference>
<keyword evidence="5" id="KW-0862">Zinc</keyword>
<dbReference type="PANTHER" id="PTHR44489">
    <property type="match status" value="1"/>
</dbReference>
<dbReference type="PRINTS" id="PR00320">
    <property type="entry name" value="GPROTEINBRPT"/>
</dbReference>
<evidence type="ECO:0000313" key="10">
    <source>
        <dbReference type="RefSeq" id="XP_039121326.1"/>
    </source>
</evidence>
<sequence>MEVPECPVCLQPYDTALAVPRVLACGHTFCDPCIASLPLRPSLPVAAARCPICSQIVPLSSLPKNLDLLRFASPPKPNLKPDSGSTNSRIPPEFLPVSFPQSFVSEWSPFVLPRSSISYSKCSISSQLGPPWFCDEGWKVSFSKSASLPKDPESFRLSYSTRLMDFLSKLRDETRTRLGFLIKASWRHRRGISRILGVWMDSDREEEEASSVFLVSERLQRGTMATENGEQLGTLIAGMELCEGLMGLHSDGIACGCLGDSCFGFDEFGHCVVDLDGILKTGERIQKGLRMKKGLDLDELGAFVAPEVLVQMPDRNCSSGDAFDGSIACAADVWSLSCTLIAFFGGSLLEGYSSLLLRVTDDNFVQLFVSWYEAWSEQVSSKLEALLHEKKYEALLGMIKLCLNFHPEDRPHVSDIWHCIKDLFNGLHVNDQASSYTEILVAKDKSSHCLVLRELFVGSEGDAGLLLAQDSSGILEAVSASEGLLASKRNCNEEHLPQENANGEHLVERLHGGGAKSISLHGHNDSVTGLAIGGGFLFSSSFDKTINVWSLQDFSHVQTLRAHAHRVMAILVVESGEPLCISGDSGSGICIWRIGTSLTQEPLKKWYEHNDWRYSGIHALAVSGTGYLYSGSGDKSIKAWSLQDYSLLCTMNAHKSTVSALAVAGGILYSGSWDGTIRLWWITDHSPLITLGEDAPENLNPVLSLCVHCNILASSYENGNLKIWRNETLVKTMQIQNGSLFALDIDTKWLFTGGWNKIIDIQELSENDLEVDIKPLASINCDSVITCLLHWHGKLFVGLGNKEIKVYCAG</sequence>
<feature type="domain" description="RING-type" evidence="8">
    <location>
        <begin position="6"/>
        <end position="54"/>
    </location>
</feature>
<dbReference type="GeneID" id="120258051"/>
<dbReference type="AlphaFoldDB" id="A0AB40B255"/>
<evidence type="ECO:0000256" key="7">
    <source>
        <dbReference type="PROSITE-ProRule" id="PRU00221"/>
    </source>
</evidence>
<evidence type="ECO:0000256" key="6">
    <source>
        <dbReference type="PROSITE-ProRule" id="PRU00175"/>
    </source>
</evidence>
<evidence type="ECO:0000256" key="4">
    <source>
        <dbReference type="ARBA" id="ARBA00022771"/>
    </source>
</evidence>
<evidence type="ECO:0000256" key="2">
    <source>
        <dbReference type="ARBA" id="ARBA00022723"/>
    </source>
</evidence>
<dbReference type="Gene3D" id="2.130.10.10">
    <property type="entry name" value="YVTN repeat-like/Quinoprotein amine dehydrogenase"/>
    <property type="match status" value="2"/>
</dbReference>
<gene>
    <name evidence="10" type="primary">LOC120258051</name>
</gene>
<dbReference type="SMART" id="SM00184">
    <property type="entry name" value="RING"/>
    <property type="match status" value="1"/>
</dbReference>
<evidence type="ECO:0000313" key="9">
    <source>
        <dbReference type="Proteomes" id="UP001515500"/>
    </source>
</evidence>
<feature type="repeat" description="WD" evidence="7">
    <location>
        <begin position="520"/>
        <end position="559"/>
    </location>
</feature>
<keyword evidence="2" id="KW-0479">Metal-binding</keyword>
<dbReference type="InterPro" id="IPR044715">
    <property type="entry name" value="WDR86-like"/>
</dbReference>
<dbReference type="Proteomes" id="UP001515500">
    <property type="component" value="Chromosome 4"/>
</dbReference>
<dbReference type="SMART" id="SM00320">
    <property type="entry name" value="WD40"/>
    <property type="match status" value="6"/>
</dbReference>
<dbReference type="SUPFAM" id="SSF50978">
    <property type="entry name" value="WD40 repeat-like"/>
    <property type="match status" value="1"/>
</dbReference>
<dbReference type="Pfam" id="PF00400">
    <property type="entry name" value="WD40"/>
    <property type="match status" value="3"/>
</dbReference>
<dbReference type="InterPro" id="IPR027370">
    <property type="entry name" value="Znf-RING_euk"/>
</dbReference>
<dbReference type="SUPFAM" id="SSF56112">
    <property type="entry name" value="Protein kinase-like (PK-like)"/>
    <property type="match status" value="1"/>
</dbReference>
<dbReference type="InterPro" id="IPR036322">
    <property type="entry name" value="WD40_repeat_dom_sf"/>
</dbReference>
<dbReference type="InterPro" id="IPR020472">
    <property type="entry name" value="WD40_PAC1"/>
</dbReference>
<accession>A0AB40B255</accession>
<dbReference type="InterPro" id="IPR015943">
    <property type="entry name" value="WD40/YVTN_repeat-like_dom_sf"/>
</dbReference>
<evidence type="ECO:0000259" key="8">
    <source>
        <dbReference type="PROSITE" id="PS50089"/>
    </source>
</evidence>
<dbReference type="InterPro" id="IPR017907">
    <property type="entry name" value="Znf_RING_CS"/>
</dbReference>
<dbReference type="Gene3D" id="1.10.510.10">
    <property type="entry name" value="Transferase(Phosphotransferase) domain 1"/>
    <property type="match status" value="1"/>
</dbReference>
<name>A0AB40B255_DIOCR</name>
<dbReference type="Pfam" id="PF13445">
    <property type="entry name" value="zf-RING_UBOX"/>
    <property type="match status" value="1"/>
</dbReference>
<evidence type="ECO:0000256" key="1">
    <source>
        <dbReference type="ARBA" id="ARBA00022574"/>
    </source>
</evidence>
<keyword evidence="9" id="KW-1185">Reference proteome</keyword>
<protein>
    <submittedName>
        <fullName evidence="10">LOW QUALITY PROTEIN: uncharacterized protein LOC120258051</fullName>
    </submittedName>
</protein>
<keyword evidence="3" id="KW-0677">Repeat</keyword>
<evidence type="ECO:0000256" key="3">
    <source>
        <dbReference type="ARBA" id="ARBA00022737"/>
    </source>
</evidence>
<dbReference type="PROSITE" id="PS00518">
    <property type="entry name" value="ZF_RING_1"/>
    <property type="match status" value="1"/>
</dbReference>
<keyword evidence="4 6" id="KW-0863">Zinc-finger</keyword>
<dbReference type="InterPro" id="IPR001841">
    <property type="entry name" value="Znf_RING"/>
</dbReference>
<dbReference type="SUPFAM" id="SSF57850">
    <property type="entry name" value="RING/U-box"/>
    <property type="match status" value="1"/>
</dbReference>
<organism evidence="9 10">
    <name type="scientific">Dioscorea cayennensis subsp. rotundata</name>
    <name type="common">White Guinea yam</name>
    <name type="synonym">Dioscorea rotundata</name>
    <dbReference type="NCBI Taxonomy" id="55577"/>
    <lineage>
        <taxon>Eukaryota</taxon>
        <taxon>Viridiplantae</taxon>
        <taxon>Streptophyta</taxon>
        <taxon>Embryophyta</taxon>
        <taxon>Tracheophyta</taxon>
        <taxon>Spermatophyta</taxon>
        <taxon>Magnoliopsida</taxon>
        <taxon>Liliopsida</taxon>
        <taxon>Dioscoreales</taxon>
        <taxon>Dioscoreaceae</taxon>
        <taxon>Dioscorea</taxon>
    </lineage>
</organism>
<dbReference type="InterPro" id="IPR011009">
    <property type="entry name" value="Kinase-like_dom_sf"/>
</dbReference>
<proteinExistence type="predicted"/>
<dbReference type="Gene3D" id="3.30.40.10">
    <property type="entry name" value="Zinc/RING finger domain, C3HC4 (zinc finger)"/>
    <property type="match status" value="1"/>
</dbReference>
<dbReference type="PROSITE" id="PS50089">
    <property type="entry name" value="ZF_RING_2"/>
    <property type="match status" value="1"/>
</dbReference>
<reference evidence="10" key="1">
    <citation type="submission" date="2025-08" db="UniProtKB">
        <authorList>
            <consortium name="RefSeq"/>
        </authorList>
    </citation>
    <scope>IDENTIFICATION</scope>
</reference>
<dbReference type="PANTHER" id="PTHR44489:SF11">
    <property type="entry name" value="WD REPEAT DOMAIN 86"/>
    <property type="match status" value="1"/>
</dbReference>
<keyword evidence="1 7" id="KW-0853">WD repeat</keyword>